<keyword evidence="2" id="KW-1185">Reference proteome</keyword>
<dbReference type="GO" id="GO:0140580">
    <property type="term" value="F:mitochondrion autophagosome adaptor activity"/>
    <property type="evidence" value="ECO:0007669"/>
    <property type="project" value="InterPro"/>
</dbReference>
<dbReference type="Proteomes" id="UP000000598">
    <property type="component" value="Chromosome D"/>
</dbReference>
<organism evidence="1 2">
    <name type="scientific">Kluyveromyces lactis (strain ATCC 8585 / CBS 2359 / DSM 70799 / NBRC 1267 / NRRL Y-1140 / WM37)</name>
    <name type="common">Yeast</name>
    <name type="synonym">Candida sphaerica</name>
    <dbReference type="NCBI Taxonomy" id="284590"/>
    <lineage>
        <taxon>Eukaryota</taxon>
        <taxon>Fungi</taxon>
        <taxon>Dikarya</taxon>
        <taxon>Ascomycota</taxon>
        <taxon>Saccharomycotina</taxon>
        <taxon>Saccharomycetes</taxon>
        <taxon>Saccharomycetales</taxon>
        <taxon>Saccharomycetaceae</taxon>
        <taxon>Kluyveromyces</taxon>
    </lineage>
</organism>
<name>Q6CQL5_KLULA</name>
<dbReference type="STRING" id="284590.Q6CQL5"/>
<proteinExistence type="predicted"/>
<reference evidence="1 2" key="1">
    <citation type="journal article" date="2004" name="Nature">
        <title>Genome evolution in yeasts.</title>
        <authorList>
            <consortium name="Genolevures"/>
            <person name="Dujon B."/>
            <person name="Sherman D."/>
            <person name="Fischer G."/>
            <person name="Durrens P."/>
            <person name="Casaregola S."/>
            <person name="Lafontaine I."/>
            <person name="de Montigny J."/>
            <person name="Marck C."/>
            <person name="Neuveglise C."/>
            <person name="Talla E."/>
            <person name="Goffard N."/>
            <person name="Frangeul L."/>
            <person name="Aigle M."/>
            <person name="Anthouard V."/>
            <person name="Babour A."/>
            <person name="Barbe V."/>
            <person name="Barnay S."/>
            <person name="Blanchin S."/>
            <person name="Beckerich J.M."/>
            <person name="Beyne E."/>
            <person name="Bleykasten C."/>
            <person name="Boisrame A."/>
            <person name="Boyer J."/>
            <person name="Cattolico L."/>
            <person name="Confanioleri F."/>
            <person name="de Daruvar A."/>
            <person name="Despons L."/>
            <person name="Fabre E."/>
            <person name="Fairhead C."/>
            <person name="Ferry-Dumazet H."/>
            <person name="Groppi A."/>
            <person name="Hantraye F."/>
            <person name="Hennequin C."/>
            <person name="Jauniaux N."/>
            <person name="Joyet P."/>
            <person name="Kachouri R."/>
            <person name="Kerrest A."/>
            <person name="Koszul R."/>
            <person name="Lemaire M."/>
            <person name="Lesur I."/>
            <person name="Ma L."/>
            <person name="Muller H."/>
            <person name="Nicaud J.M."/>
            <person name="Nikolski M."/>
            <person name="Oztas S."/>
            <person name="Ozier-Kalogeropoulos O."/>
            <person name="Pellenz S."/>
            <person name="Potier S."/>
            <person name="Richard G.F."/>
            <person name="Straub M.L."/>
            <person name="Suleau A."/>
            <person name="Swennene D."/>
            <person name="Tekaia F."/>
            <person name="Wesolowski-Louvel M."/>
            <person name="Westhof E."/>
            <person name="Wirth B."/>
            <person name="Zeniou-Meyer M."/>
            <person name="Zivanovic I."/>
            <person name="Bolotin-Fukuhara M."/>
            <person name="Thierry A."/>
            <person name="Bouchier C."/>
            <person name="Caudron B."/>
            <person name="Scarpelli C."/>
            <person name="Gaillardin C."/>
            <person name="Weissenbach J."/>
            <person name="Wincker P."/>
            <person name="Souciet J.L."/>
        </authorList>
    </citation>
    <scope>NUCLEOTIDE SEQUENCE [LARGE SCALE GENOMIC DNA]</scope>
    <source>
        <strain evidence="2">ATCC 8585 / CBS 2359 / DSM 70799 / NBRC 1267 / NRRL Y-1140 / WM37</strain>
    </source>
</reference>
<dbReference type="PANTHER" id="PTHR38699:SF1">
    <property type="entry name" value="MITOPHAGY RECEPTOR ATG43"/>
    <property type="match status" value="1"/>
</dbReference>
<sequence length="121" mass="13669">MPKGIARVDEKVSVKASLPDLRFEQTFKQSLRKEALKQNKLTLSVADGSVVDPPITPYIVAKVVARDILISPFLQGVFLSLFYIVAKPWLQYCRQAGRNIGRSIIRNLFGKNAIYRPPRNI</sequence>
<dbReference type="InParanoid" id="Q6CQL5"/>
<dbReference type="AlphaFoldDB" id="Q6CQL5"/>
<dbReference type="RefSeq" id="XP_453774.1">
    <property type="nucleotide sequence ID" value="XM_453774.1"/>
</dbReference>
<evidence type="ECO:0000313" key="1">
    <source>
        <dbReference type="EMBL" id="CAH00870.1"/>
    </source>
</evidence>
<dbReference type="HOGENOM" id="CLU_156033_1_0_1"/>
<evidence type="ECO:0000313" key="2">
    <source>
        <dbReference type="Proteomes" id="UP000000598"/>
    </source>
</evidence>
<dbReference type="GO" id="GO:0000423">
    <property type="term" value="P:mitophagy"/>
    <property type="evidence" value="ECO:0007669"/>
    <property type="project" value="InterPro"/>
</dbReference>
<accession>Q6CQL5</accession>
<dbReference type="PaxDb" id="284590-Q6CQL5"/>
<dbReference type="eggNOG" id="ENOG502SE22">
    <property type="taxonomic scope" value="Eukaryota"/>
</dbReference>
<dbReference type="EMBL" id="CR382124">
    <property type="protein sequence ID" value="CAH00870.1"/>
    <property type="molecule type" value="Genomic_DNA"/>
</dbReference>
<dbReference type="InterPro" id="IPR013898">
    <property type="entry name" value="Atg43"/>
</dbReference>
<dbReference type="OMA" id="QGFLWTG"/>
<protein>
    <submittedName>
        <fullName evidence="1">KLLA0D16192p</fullName>
    </submittedName>
</protein>
<dbReference type="PANTHER" id="PTHR38699">
    <property type="entry name" value="CHROMOSOME 1, WHOLE GENOME SHOTGUN SEQUENCE"/>
    <property type="match status" value="1"/>
</dbReference>
<dbReference type="KEGG" id="kla:KLLA0_D16192g"/>
<gene>
    <name evidence="1" type="ORF">KLLA0_D16192g</name>
</gene>
<dbReference type="GeneID" id="2893541"/>